<dbReference type="PANTHER" id="PTHR43840:SF15">
    <property type="entry name" value="MITOCHONDRIAL METAL TRANSPORTER 1-RELATED"/>
    <property type="match status" value="1"/>
</dbReference>
<dbReference type="Gene3D" id="1.20.1510.10">
    <property type="entry name" value="Cation efflux protein transmembrane domain"/>
    <property type="match status" value="1"/>
</dbReference>
<evidence type="ECO:0000313" key="9">
    <source>
        <dbReference type="Proteomes" id="UP001235094"/>
    </source>
</evidence>
<feature type="transmembrane region" description="Helical" evidence="6">
    <location>
        <begin position="54"/>
        <end position="74"/>
    </location>
</feature>
<dbReference type="SUPFAM" id="SSF161111">
    <property type="entry name" value="Cation efflux protein transmembrane domain-like"/>
    <property type="match status" value="1"/>
</dbReference>
<protein>
    <submittedName>
        <fullName evidence="8">Co/Zn/Cd cation transporter (Cation efflux family)</fullName>
    </submittedName>
</protein>
<evidence type="ECO:0000256" key="5">
    <source>
        <dbReference type="ARBA" id="ARBA00023136"/>
    </source>
</evidence>
<evidence type="ECO:0000256" key="2">
    <source>
        <dbReference type="ARBA" id="ARBA00022448"/>
    </source>
</evidence>
<comment type="caution">
    <text evidence="8">The sequence shown here is derived from an EMBL/GenBank/DDBJ whole genome shotgun (WGS) entry which is preliminary data.</text>
</comment>
<dbReference type="PANTHER" id="PTHR43840">
    <property type="entry name" value="MITOCHONDRIAL METAL TRANSPORTER 1-RELATED"/>
    <property type="match status" value="1"/>
</dbReference>
<evidence type="ECO:0000256" key="6">
    <source>
        <dbReference type="SAM" id="Phobius"/>
    </source>
</evidence>
<evidence type="ECO:0000256" key="4">
    <source>
        <dbReference type="ARBA" id="ARBA00022989"/>
    </source>
</evidence>
<sequence length="324" mass="35311">MPSLRKTFDLRTTFDLRDESGVLRISIAITVSIAVFGIAFGLLSGSFSILFDGIYSLVDASMSLLALAVVRLIHTYTHEASSAGRRLRERFTVGFWHLEPMVLGLNGILLMGVSAYAFFNAVTLLLDGGRELEFGFAIAYAVVTVIACAIAALLEWRANRRIRSDFIRLDVHSWLMSGGITTALLVAFCIGYGVEGTRHAWLAPYVDPAVLALVCLVIIPLPIGTVKQALADILLVTPAGLKAHVDSVAIAAVARHGLLSFRAYVAKVGRAQQIELYFIVPAEAPARRIGEWDAIRDEIGQAIGPDSPDRWLTIIFTGDREWAD</sequence>
<evidence type="ECO:0000256" key="1">
    <source>
        <dbReference type="ARBA" id="ARBA00004141"/>
    </source>
</evidence>
<feature type="domain" description="Cation efflux protein transmembrane" evidence="7">
    <location>
        <begin position="24"/>
        <end position="234"/>
    </location>
</feature>
<feature type="transmembrane region" description="Helical" evidence="6">
    <location>
        <begin position="134"/>
        <end position="154"/>
    </location>
</feature>
<keyword evidence="2" id="KW-0813">Transport</keyword>
<evidence type="ECO:0000256" key="3">
    <source>
        <dbReference type="ARBA" id="ARBA00022692"/>
    </source>
</evidence>
<keyword evidence="4 6" id="KW-1133">Transmembrane helix</keyword>
<dbReference type="Proteomes" id="UP001235094">
    <property type="component" value="Unassembled WGS sequence"/>
</dbReference>
<accession>A0ABU0LNN1</accession>
<feature type="transmembrane region" description="Helical" evidence="6">
    <location>
        <begin position="21"/>
        <end position="42"/>
    </location>
</feature>
<dbReference type="EMBL" id="JAUSVR010000003">
    <property type="protein sequence ID" value="MDQ0510308.1"/>
    <property type="molecule type" value="Genomic_DNA"/>
</dbReference>
<keyword evidence="3 6" id="KW-0812">Transmembrane</keyword>
<dbReference type="RefSeq" id="WP_370876802.1">
    <property type="nucleotide sequence ID" value="NZ_JAUSVR010000003.1"/>
</dbReference>
<feature type="transmembrane region" description="Helical" evidence="6">
    <location>
        <begin position="174"/>
        <end position="194"/>
    </location>
</feature>
<evidence type="ECO:0000313" key="8">
    <source>
        <dbReference type="EMBL" id="MDQ0510308.1"/>
    </source>
</evidence>
<proteinExistence type="predicted"/>
<feature type="transmembrane region" description="Helical" evidence="6">
    <location>
        <begin position="200"/>
        <end position="221"/>
    </location>
</feature>
<dbReference type="Pfam" id="PF01545">
    <property type="entry name" value="Cation_efflux"/>
    <property type="match status" value="1"/>
</dbReference>
<dbReference type="InterPro" id="IPR050291">
    <property type="entry name" value="CDF_Transporter"/>
</dbReference>
<dbReference type="InterPro" id="IPR027469">
    <property type="entry name" value="Cation_efflux_TMD_sf"/>
</dbReference>
<name>A0ABU0LNN1_9HYPH</name>
<comment type="subcellular location">
    <subcellularLocation>
        <location evidence="1">Membrane</location>
        <topology evidence="1">Multi-pass membrane protein</topology>
    </subcellularLocation>
</comment>
<feature type="transmembrane region" description="Helical" evidence="6">
    <location>
        <begin position="95"/>
        <end position="119"/>
    </location>
</feature>
<keyword evidence="9" id="KW-1185">Reference proteome</keyword>
<keyword evidence="5 6" id="KW-0472">Membrane</keyword>
<organism evidence="8 9">
    <name type="scientific">Ancylobacter amanitiformis</name>
    <dbReference type="NCBI Taxonomy" id="217069"/>
    <lineage>
        <taxon>Bacteria</taxon>
        <taxon>Pseudomonadati</taxon>
        <taxon>Pseudomonadota</taxon>
        <taxon>Alphaproteobacteria</taxon>
        <taxon>Hyphomicrobiales</taxon>
        <taxon>Xanthobacteraceae</taxon>
        <taxon>Ancylobacter</taxon>
    </lineage>
</organism>
<evidence type="ECO:0000259" key="7">
    <source>
        <dbReference type="Pfam" id="PF01545"/>
    </source>
</evidence>
<gene>
    <name evidence="8" type="ORF">QOZ99_001191</name>
</gene>
<dbReference type="InterPro" id="IPR058533">
    <property type="entry name" value="Cation_efflux_TM"/>
</dbReference>
<reference evidence="8 9" key="1">
    <citation type="submission" date="2023-07" db="EMBL/GenBank/DDBJ databases">
        <title>Genomic Encyclopedia of Type Strains, Phase IV (KMG-IV): sequencing the most valuable type-strain genomes for metagenomic binning, comparative biology and taxonomic classification.</title>
        <authorList>
            <person name="Goeker M."/>
        </authorList>
    </citation>
    <scope>NUCLEOTIDE SEQUENCE [LARGE SCALE GENOMIC DNA]</scope>
    <source>
        <strain evidence="8 9">DSM 15561</strain>
    </source>
</reference>